<dbReference type="NCBIfam" id="NF041012">
    <property type="entry name" value="T4P_ComGB"/>
    <property type="match status" value="1"/>
</dbReference>
<dbReference type="Pfam" id="PF00482">
    <property type="entry name" value="T2SSF"/>
    <property type="match status" value="2"/>
</dbReference>
<comment type="similarity">
    <text evidence="2">Belongs to the GSP F family.</text>
</comment>
<feature type="domain" description="Type II secretion system protein GspF" evidence="8">
    <location>
        <begin position="221"/>
        <end position="340"/>
    </location>
</feature>
<dbReference type="InterPro" id="IPR018076">
    <property type="entry name" value="T2SS_GspF_dom"/>
</dbReference>
<evidence type="ECO:0000256" key="3">
    <source>
        <dbReference type="ARBA" id="ARBA00022475"/>
    </source>
</evidence>
<dbReference type="AlphaFoldDB" id="A0A1K2I5M6"/>
<keyword evidence="6 7" id="KW-0472">Membrane</keyword>
<name>A0A1K2I5M6_9LACO</name>
<feature type="transmembrane region" description="Helical" evidence="7">
    <location>
        <begin position="162"/>
        <end position="182"/>
    </location>
</feature>
<organism evidence="9">
    <name type="scientific">Loigolactobacillus rennini</name>
    <dbReference type="NCBI Taxonomy" id="238013"/>
    <lineage>
        <taxon>Bacteria</taxon>
        <taxon>Bacillati</taxon>
        <taxon>Bacillota</taxon>
        <taxon>Bacilli</taxon>
        <taxon>Lactobacillales</taxon>
        <taxon>Lactobacillaceae</taxon>
        <taxon>Loigolactobacillus</taxon>
    </lineage>
</organism>
<evidence type="ECO:0000256" key="5">
    <source>
        <dbReference type="ARBA" id="ARBA00022989"/>
    </source>
</evidence>
<evidence type="ECO:0000256" key="1">
    <source>
        <dbReference type="ARBA" id="ARBA00004651"/>
    </source>
</evidence>
<protein>
    <submittedName>
        <fullName evidence="9">Late competence protein ComGB, access of DNA to ComEA</fullName>
    </submittedName>
</protein>
<sequence length="349" mass="39530">MPLNWVKSTQQRGKLFGTAKQQQLTFQADFFSLLADLLLAGFSISQSIQFMQVLLPQYADHLIKLNQTLAAGASLATGFERIGVKQDIVNQIKITQEHGDLTDSLTQIGRLLAEKMAQQQRLKQLLRYPLVLLGLILGLLITLRYVIGPELRQWQLNLDREVIVYWLLFVAVILVLVIMMLSRFVQISLKRDPLKKAQARSQLPFVGGVYSAYYHYYLLFNLAILLKGGLDLKAICRLLSEMAPNSLLYCLGRQIEPQLEAGVSLAQIIEQQPLLPKQLTLFIRKGRSLEHLSDELLMAARMTYQKMLAALAKLATYIQPVLFGLIALLIIGVYLSLLLPMYHMMEGLY</sequence>
<dbReference type="EMBL" id="LT634362">
    <property type="protein sequence ID" value="SFZ87701.1"/>
    <property type="molecule type" value="Genomic_DNA"/>
</dbReference>
<evidence type="ECO:0000256" key="6">
    <source>
        <dbReference type="ARBA" id="ARBA00023136"/>
    </source>
</evidence>
<dbReference type="PANTHER" id="PTHR30012">
    <property type="entry name" value="GENERAL SECRETION PATHWAY PROTEIN"/>
    <property type="match status" value="1"/>
</dbReference>
<feature type="transmembrane region" description="Helical" evidence="7">
    <location>
        <begin position="125"/>
        <end position="147"/>
    </location>
</feature>
<evidence type="ECO:0000256" key="2">
    <source>
        <dbReference type="ARBA" id="ARBA00005745"/>
    </source>
</evidence>
<dbReference type="GO" id="GO:0005886">
    <property type="term" value="C:plasma membrane"/>
    <property type="evidence" value="ECO:0007669"/>
    <property type="project" value="UniProtKB-SubCell"/>
</dbReference>
<dbReference type="Gene3D" id="1.20.81.30">
    <property type="entry name" value="Type II secretion system (T2SS), domain F"/>
    <property type="match status" value="2"/>
</dbReference>
<gene>
    <name evidence="9" type="ORF">LREN565_0814</name>
</gene>
<feature type="domain" description="Type II secretion system protein GspF" evidence="8">
    <location>
        <begin position="30"/>
        <end position="147"/>
    </location>
</feature>
<dbReference type="InterPro" id="IPR042094">
    <property type="entry name" value="T2SS_GspF_sf"/>
</dbReference>
<evidence type="ECO:0000256" key="7">
    <source>
        <dbReference type="SAM" id="Phobius"/>
    </source>
</evidence>
<dbReference type="InterPro" id="IPR003004">
    <property type="entry name" value="GspF/PilC"/>
</dbReference>
<feature type="transmembrane region" description="Helical" evidence="7">
    <location>
        <begin position="203"/>
        <end position="224"/>
    </location>
</feature>
<evidence type="ECO:0000259" key="8">
    <source>
        <dbReference type="Pfam" id="PF00482"/>
    </source>
</evidence>
<evidence type="ECO:0000313" key="9">
    <source>
        <dbReference type="EMBL" id="SFZ87701.1"/>
    </source>
</evidence>
<keyword evidence="4 7" id="KW-0812">Transmembrane</keyword>
<proteinExistence type="inferred from homology"/>
<accession>A0A1K2I5M6</accession>
<dbReference type="PANTHER" id="PTHR30012:SF0">
    <property type="entry name" value="TYPE II SECRETION SYSTEM PROTEIN F-RELATED"/>
    <property type="match status" value="1"/>
</dbReference>
<reference evidence="9" key="1">
    <citation type="submission" date="2016-11" db="EMBL/GenBank/DDBJ databases">
        <authorList>
            <person name="Jaros S."/>
            <person name="Januszkiewicz K."/>
            <person name="Wedrychowicz H."/>
        </authorList>
    </citation>
    <scope>NUCLEOTIDE SEQUENCE</scope>
    <source>
        <strain evidence="9">ACA-DC 565</strain>
    </source>
</reference>
<comment type="subcellular location">
    <subcellularLocation>
        <location evidence="1">Cell membrane</location>
        <topology evidence="1">Multi-pass membrane protein</topology>
    </subcellularLocation>
</comment>
<feature type="transmembrane region" description="Helical" evidence="7">
    <location>
        <begin position="317"/>
        <end position="339"/>
    </location>
</feature>
<keyword evidence="5 7" id="KW-1133">Transmembrane helix</keyword>
<dbReference type="InterPro" id="IPR047692">
    <property type="entry name" value="T4P_ComGB"/>
</dbReference>
<evidence type="ECO:0000256" key="4">
    <source>
        <dbReference type="ARBA" id="ARBA00022692"/>
    </source>
</evidence>
<keyword evidence="3" id="KW-1003">Cell membrane</keyword>